<dbReference type="OrthoDB" id="5297408at2"/>
<dbReference type="InterPro" id="IPR007227">
    <property type="entry name" value="Cell_shape_determining_MreD"/>
</dbReference>
<dbReference type="Proteomes" id="UP000297729">
    <property type="component" value="Unassembled WGS sequence"/>
</dbReference>
<evidence type="ECO:0000313" key="9">
    <source>
        <dbReference type="EMBL" id="TFW24864.1"/>
    </source>
</evidence>
<dbReference type="Pfam" id="PF04093">
    <property type="entry name" value="MreD"/>
    <property type="match status" value="1"/>
</dbReference>
<comment type="caution">
    <text evidence="9">The sequence shown here is derived from an EMBL/GenBank/DDBJ whole genome shotgun (WGS) entry which is preliminary data.</text>
</comment>
<dbReference type="NCBIfam" id="TIGR03426">
    <property type="entry name" value="shape_MreD"/>
    <property type="match status" value="1"/>
</dbReference>
<gene>
    <name evidence="9" type="primary">mreD</name>
    <name evidence="9" type="ORF">E4L98_10070</name>
</gene>
<reference evidence="9 10" key="1">
    <citation type="submission" date="2019-03" db="EMBL/GenBank/DDBJ databases">
        <title>Draft Genome Sequence of Duganella callidus sp. nov., a Novel Duganella Species Isolated from Cultivated Soil.</title>
        <authorList>
            <person name="Raths R."/>
            <person name="Peta V."/>
            <person name="Bucking H."/>
        </authorList>
    </citation>
    <scope>NUCLEOTIDE SEQUENCE [LARGE SCALE GENOMIC DNA]</scope>
    <source>
        <strain evidence="9 10">DN04</strain>
    </source>
</reference>
<keyword evidence="3" id="KW-1003">Cell membrane</keyword>
<feature type="transmembrane region" description="Helical" evidence="8">
    <location>
        <begin position="7"/>
        <end position="26"/>
    </location>
</feature>
<evidence type="ECO:0000256" key="4">
    <source>
        <dbReference type="ARBA" id="ARBA00022692"/>
    </source>
</evidence>
<keyword evidence="7 8" id="KW-0472">Membrane</keyword>
<keyword evidence="6 8" id="KW-1133">Transmembrane helix</keyword>
<dbReference type="EMBL" id="SPVG01000093">
    <property type="protein sequence ID" value="TFW24864.1"/>
    <property type="molecule type" value="Genomic_DNA"/>
</dbReference>
<dbReference type="PANTHER" id="PTHR37484:SF1">
    <property type="entry name" value="ROD SHAPE-DETERMINING PROTEIN MRED"/>
    <property type="match status" value="1"/>
</dbReference>
<evidence type="ECO:0000256" key="2">
    <source>
        <dbReference type="ARBA" id="ARBA00007776"/>
    </source>
</evidence>
<evidence type="ECO:0000256" key="3">
    <source>
        <dbReference type="ARBA" id="ARBA00022475"/>
    </source>
</evidence>
<evidence type="ECO:0000256" key="7">
    <source>
        <dbReference type="ARBA" id="ARBA00023136"/>
    </source>
</evidence>
<evidence type="ECO:0000256" key="1">
    <source>
        <dbReference type="ARBA" id="ARBA00004651"/>
    </source>
</evidence>
<evidence type="ECO:0000256" key="6">
    <source>
        <dbReference type="ARBA" id="ARBA00022989"/>
    </source>
</evidence>
<organism evidence="9 10">
    <name type="scientific">Duganella callida</name>
    <dbReference type="NCBI Taxonomy" id="2561932"/>
    <lineage>
        <taxon>Bacteria</taxon>
        <taxon>Pseudomonadati</taxon>
        <taxon>Pseudomonadota</taxon>
        <taxon>Betaproteobacteria</taxon>
        <taxon>Burkholderiales</taxon>
        <taxon>Oxalobacteraceae</taxon>
        <taxon>Telluria group</taxon>
        <taxon>Duganella</taxon>
    </lineage>
</organism>
<dbReference type="GO" id="GO:0008360">
    <property type="term" value="P:regulation of cell shape"/>
    <property type="evidence" value="ECO:0007669"/>
    <property type="project" value="UniProtKB-KW"/>
</dbReference>
<accession>A0A4Y9SLX9</accession>
<evidence type="ECO:0000256" key="5">
    <source>
        <dbReference type="ARBA" id="ARBA00022960"/>
    </source>
</evidence>
<feature type="transmembrane region" description="Helical" evidence="8">
    <location>
        <begin position="134"/>
        <end position="155"/>
    </location>
</feature>
<evidence type="ECO:0000313" key="10">
    <source>
        <dbReference type="Proteomes" id="UP000297729"/>
    </source>
</evidence>
<name>A0A4Y9SLX9_9BURK</name>
<protein>
    <submittedName>
        <fullName evidence="9">Rod shape-determining protein MreD</fullName>
    </submittedName>
</protein>
<dbReference type="GO" id="GO:0005886">
    <property type="term" value="C:plasma membrane"/>
    <property type="evidence" value="ECO:0007669"/>
    <property type="project" value="UniProtKB-SubCell"/>
</dbReference>
<sequence length="170" mass="19449">MNRPHYILLPVSPLFIAFSLFCAFLLNLLPWGHFVGVPDFVALLLVFWGVHQPRKVGIGTAFVLGLLMDVHDSTLLGENALAYTLLSYCAIMLHRRMLWFPIWTQAAHVFPLLAMAQLVQLIVRFFVSGKFPDWFYFVESAMAAVLWPLTSWLLLAPQRRAVDKDHTRPI</sequence>
<dbReference type="InterPro" id="IPR026034">
    <property type="entry name" value="MreD_proteobac"/>
</dbReference>
<proteinExistence type="inferred from homology"/>
<dbReference type="PANTHER" id="PTHR37484">
    <property type="entry name" value="ROD SHAPE-DETERMINING PROTEIN MRED"/>
    <property type="match status" value="1"/>
</dbReference>
<feature type="transmembrane region" description="Helical" evidence="8">
    <location>
        <begin position="32"/>
        <end position="50"/>
    </location>
</feature>
<comment type="subcellular location">
    <subcellularLocation>
        <location evidence="1">Cell membrane</location>
        <topology evidence="1">Multi-pass membrane protein</topology>
    </subcellularLocation>
</comment>
<dbReference type="RefSeq" id="WP_135201427.1">
    <property type="nucleotide sequence ID" value="NZ_SPVG01000093.1"/>
</dbReference>
<keyword evidence="4 8" id="KW-0812">Transmembrane</keyword>
<evidence type="ECO:0000256" key="8">
    <source>
        <dbReference type="SAM" id="Phobius"/>
    </source>
</evidence>
<comment type="similarity">
    <text evidence="2">Belongs to the MreD family.</text>
</comment>
<dbReference type="AlphaFoldDB" id="A0A4Y9SLX9"/>
<dbReference type="PIRSF" id="PIRSF018472">
    <property type="entry name" value="MreD_proteobac"/>
    <property type="match status" value="1"/>
</dbReference>
<feature type="transmembrane region" description="Helical" evidence="8">
    <location>
        <begin position="102"/>
        <end position="122"/>
    </location>
</feature>
<keyword evidence="5" id="KW-0133">Cell shape</keyword>
<keyword evidence="10" id="KW-1185">Reference proteome</keyword>